<feature type="compositionally biased region" description="Low complexity" evidence="2">
    <location>
        <begin position="198"/>
        <end position="211"/>
    </location>
</feature>
<dbReference type="EMBL" id="ARYC01000201">
    <property type="protein sequence ID" value="KEJ83142.1"/>
    <property type="molecule type" value="Genomic_DNA"/>
</dbReference>
<dbReference type="AlphaFoldDB" id="A0A073ICL5"/>
<dbReference type="Proteomes" id="UP000053232">
    <property type="component" value="Unassembled WGS sequence"/>
</dbReference>
<evidence type="ECO:0000256" key="2">
    <source>
        <dbReference type="SAM" id="MobiDB-lite"/>
    </source>
</evidence>
<evidence type="ECO:0000256" key="1">
    <source>
        <dbReference type="SAM" id="Coils"/>
    </source>
</evidence>
<sequence>MKKVTLTRNQVKLDIDPITELPLNQPNKVDNRKNSINFNQIRKISKSSIEDFSQETYKKKIQEFLENIKSKQSSSVNQVASQGQRQQQSVKCEEDTQVNLDELQNLPGDLKQNIHQQINSQEIMQMSKSPHNSSQQLAEQFNDILPSQLNFIFKFSLKFKLESSKSIVFPQSPSLQNSVQENLQNHESEQQIQPMGLQHQRNPNPQNQQMQRTSKYQFLLNKIIQLEQNQQELKQNQQELNQNQKDFKQEILAEMEIMNAKMDLILEFIQSKFQIQ</sequence>
<accession>A0A073ICL5</accession>
<protein>
    <submittedName>
        <fullName evidence="3">Uncharacterized protein</fullName>
    </submittedName>
</protein>
<keyword evidence="4" id="KW-1185">Reference proteome</keyword>
<gene>
    <name evidence="3" type="ORF">OXYTRIMIC_294</name>
</gene>
<organism evidence="3 4">
    <name type="scientific">Oxytricha trifallax</name>
    <dbReference type="NCBI Taxonomy" id="1172189"/>
    <lineage>
        <taxon>Eukaryota</taxon>
        <taxon>Sar</taxon>
        <taxon>Alveolata</taxon>
        <taxon>Ciliophora</taxon>
        <taxon>Intramacronucleata</taxon>
        <taxon>Spirotrichea</taxon>
        <taxon>Stichotrichia</taxon>
        <taxon>Sporadotrichida</taxon>
        <taxon>Oxytrichidae</taxon>
        <taxon>Oxytrichinae</taxon>
        <taxon>Oxytricha</taxon>
    </lineage>
</organism>
<feature type="coiled-coil region" evidence="1">
    <location>
        <begin position="216"/>
        <end position="250"/>
    </location>
</feature>
<comment type="caution">
    <text evidence="3">The sequence shown here is derived from an EMBL/GenBank/DDBJ whole genome shotgun (WGS) entry which is preliminary data.</text>
</comment>
<evidence type="ECO:0000313" key="4">
    <source>
        <dbReference type="Proteomes" id="UP000053232"/>
    </source>
</evidence>
<name>A0A073ICL5_9SPIT</name>
<evidence type="ECO:0000313" key="3">
    <source>
        <dbReference type="EMBL" id="KEJ83142.1"/>
    </source>
</evidence>
<feature type="region of interest" description="Disordered" evidence="2">
    <location>
        <begin position="178"/>
        <end position="211"/>
    </location>
</feature>
<proteinExistence type="predicted"/>
<keyword evidence="1" id="KW-0175">Coiled coil</keyword>
<reference evidence="4" key="1">
    <citation type="journal article" date="2014" name="Cell">
        <title>The Architecture of a Scrambled Genome Reveals Massive Levels of Genomic Rearrangement during Development.</title>
        <authorList>
            <person name="Chen X."/>
            <person name="Bracht J.R."/>
            <person name="Goldman A.D."/>
            <person name="Dolzhenko E."/>
            <person name="Clay D.M."/>
            <person name="Swart E.C."/>
            <person name="Perlman D.H."/>
            <person name="Doak T.G."/>
            <person name="Stuart A."/>
            <person name="Amemiya C.T."/>
            <person name="Sebra R.P."/>
            <person name="Landweber L.F."/>
        </authorList>
    </citation>
    <scope>NUCLEOTIDE SEQUENCE [LARGE SCALE GENOMIC DNA]</scope>
    <source>
        <strain evidence="4">JRB310</strain>
    </source>
</reference>